<dbReference type="InterPro" id="IPR049142">
    <property type="entry name" value="MS_channel_1st"/>
</dbReference>
<sequence>MTPQEWNLFIDLREWIIAIVVTLVTLALAPALRAALQNYKNHLRFGFLGELASSIALNIYPAGLRIALDVAPLPAHFKGTLWLEAAVYILFVCTIISTARKAALLTIEWSAVRGPKSSKIFQHGFIPILRNGATVISLTVGCIMVLKYFGYDVLSLVTALGVGSLAVGMAAKETLTNMISGFTLIIDQNFHTGDKINLTGSIGIVEEIGLRNTRINMRDGTTLIVPNSDLVNNRILNMSSRGLAGTAALKFRIPMNVAFERVKKISEEIFAEVKETIPEKGIGVTLASVEEGNQLISQLATSWLVYRLTNSPLWLGVAAFASQIPSFLFGFYAGVIADRIDKHRLLIWTQSLMAIQALILFLLTFTGKITLYELIVLNFLLGLLNAFDMPGRQSFVVQMIDHKRDLPNAIALSSSIMNATRLIGPAIAGITIATVGEAACFLLNAVSYVAVIVALLMMKLNKPKITRSAETILQSMRAGFVFASRDRSIRVILIHFAFLSFVGTGYMTLFPAIAARMHDGGANTLGWISAASGSGALLGTLFLTLWRKPPLFARIMAWATLSMAAGLIGLSLSNSFGIVMLCVFAGGLGMVLQFAAGNTVIQTVVDDDKRGRVMSFFTFSLLGVSPFGNLLIGWIAQRLDLSRTFLFEGICCTVGAAVFFYFSGSVNHEIAEKINLAAIP</sequence>
<dbReference type="Gene3D" id="1.10.287.1260">
    <property type="match status" value="1"/>
</dbReference>
<feature type="transmembrane region" description="Helical" evidence="8">
    <location>
        <begin position="613"/>
        <end position="635"/>
    </location>
</feature>
<organism evidence="11 12">
    <name type="scientific">Sphagnum jensenii</name>
    <dbReference type="NCBI Taxonomy" id="128206"/>
    <lineage>
        <taxon>Eukaryota</taxon>
        <taxon>Viridiplantae</taxon>
        <taxon>Streptophyta</taxon>
        <taxon>Embryophyta</taxon>
        <taxon>Bryophyta</taxon>
        <taxon>Sphagnophytina</taxon>
        <taxon>Sphagnopsida</taxon>
        <taxon>Sphagnales</taxon>
        <taxon>Sphagnaceae</taxon>
        <taxon>Sphagnum</taxon>
    </lineage>
</organism>
<comment type="caution">
    <text evidence="11">The sequence shown here is derived from an EMBL/GenBank/DDBJ whole genome shotgun (WGS) entry which is preliminary data.</text>
</comment>
<dbReference type="InterPro" id="IPR006685">
    <property type="entry name" value="MscS_channel_2nd"/>
</dbReference>
<proteinExistence type="inferred from homology"/>
<dbReference type="SUPFAM" id="SSF103473">
    <property type="entry name" value="MFS general substrate transporter"/>
    <property type="match status" value="1"/>
</dbReference>
<evidence type="ECO:0000256" key="3">
    <source>
        <dbReference type="ARBA" id="ARBA00022448"/>
    </source>
</evidence>
<dbReference type="InterPro" id="IPR036259">
    <property type="entry name" value="MFS_trans_sf"/>
</dbReference>
<feature type="transmembrane region" description="Helical" evidence="8">
    <location>
        <begin position="15"/>
        <end position="35"/>
    </location>
</feature>
<dbReference type="Proteomes" id="UP001497444">
    <property type="component" value="Unassembled WGS sequence"/>
</dbReference>
<feature type="transmembrane region" description="Helical" evidence="8">
    <location>
        <begin position="313"/>
        <end position="333"/>
    </location>
</feature>
<dbReference type="InterPro" id="IPR011014">
    <property type="entry name" value="MscS_channel_TM-2"/>
</dbReference>
<evidence type="ECO:0000256" key="4">
    <source>
        <dbReference type="ARBA" id="ARBA00022475"/>
    </source>
</evidence>
<dbReference type="SUPFAM" id="SSF82861">
    <property type="entry name" value="Mechanosensitive channel protein MscS (YggB), transmembrane region"/>
    <property type="match status" value="1"/>
</dbReference>
<gene>
    <name evidence="11" type="ORF">CSSPJE1EN1_LOCUS25735</name>
</gene>
<keyword evidence="3" id="KW-0813">Transport</keyword>
<keyword evidence="12" id="KW-1185">Reference proteome</keyword>
<dbReference type="InterPro" id="IPR010920">
    <property type="entry name" value="LSM_dom_sf"/>
</dbReference>
<feature type="transmembrane region" description="Helical" evidence="8">
    <location>
        <begin position="47"/>
        <end position="68"/>
    </location>
</feature>
<comment type="similarity">
    <text evidence="2">Belongs to the MscS (TC 1.A.23) family.</text>
</comment>
<dbReference type="PROSITE" id="PS01246">
    <property type="entry name" value="UPF0003"/>
    <property type="match status" value="1"/>
</dbReference>
<feature type="transmembrane region" description="Helical" evidence="8">
    <location>
        <begin position="369"/>
        <end position="387"/>
    </location>
</feature>
<protein>
    <recommendedName>
        <fullName evidence="13">Major facilitator superfamily (MFS) profile domain-containing protein</fullName>
    </recommendedName>
</protein>
<dbReference type="SUPFAM" id="SSF50182">
    <property type="entry name" value="Sm-like ribonucleoproteins"/>
    <property type="match status" value="1"/>
</dbReference>
<accession>A0ABP0V7G1</accession>
<feature type="transmembrane region" description="Helical" evidence="8">
    <location>
        <begin position="408"/>
        <end position="435"/>
    </location>
</feature>
<feature type="transmembrane region" description="Helical" evidence="8">
    <location>
        <begin position="525"/>
        <end position="544"/>
    </location>
</feature>
<keyword evidence="4" id="KW-1003">Cell membrane</keyword>
<dbReference type="InterPro" id="IPR006686">
    <property type="entry name" value="MscS_channel_CS"/>
</dbReference>
<dbReference type="PANTHER" id="PTHR23513:SF11">
    <property type="entry name" value="STAPHYLOFERRIN A TRANSPORTER"/>
    <property type="match status" value="1"/>
</dbReference>
<evidence type="ECO:0000259" key="9">
    <source>
        <dbReference type="Pfam" id="PF00924"/>
    </source>
</evidence>
<evidence type="ECO:0000313" key="11">
    <source>
        <dbReference type="EMBL" id="CAK9250357.1"/>
    </source>
</evidence>
<feature type="transmembrane region" description="Helical" evidence="8">
    <location>
        <begin position="551"/>
        <end position="572"/>
    </location>
</feature>
<feature type="transmembrane region" description="Helical" evidence="8">
    <location>
        <begin position="88"/>
        <end position="107"/>
    </location>
</feature>
<evidence type="ECO:0008006" key="13">
    <source>
        <dbReference type="Google" id="ProtNLM"/>
    </source>
</evidence>
<evidence type="ECO:0000256" key="1">
    <source>
        <dbReference type="ARBA" id="ARBA00004651"/>
    </source>
</evidence>
<dbReference type="Gene3D" id="1.20.1250.20">
    <property type="entry name" value="MFS general substrate transporter like domains"/>
    <property type="match status" value="1"/>
</dbReference>
<evidence type="ECO:0000256" key="2">
    <source>
        <dbReference type="ARBA" id="ARBA00008017"/>
    </source>
</evidence>
<keyword evidence="7 8" id="KW-0472">Membrane</keyword>
<evidence type="ECO:0000256" key="8">
    <source>
        <dbReference type="SAM" id="Phobius"/>
    </source>
</evidence>
<comment type="subcellular location">
    <subcellularLocation>
        <location evidence="1">Cell membrane</location>
        <topology evidence="1">Multi-pass membrane protein</topology>
    </subcellularLocation>
</comment>
<feature type="domain" description="Mechanosensitive ion channel transmembrane helices 2/3" evidence="10">
    <location>
        <begin position="134"/>
        <end position="172"/>
    </location>
</feature>
<dbReference type="Pfam" id="PF05977">
    <property type="entry name" value="MFS_3"/>
    <property type="match status" value="1"/>
</dbReference>
<dbReference type="PANTHER" id="PTHR23513">
    <property type="entry name" value="INTEGRAL MEMBRANE EFFLUX PROTEIN-RELATED"/>
    <property type="match status" value="1"/>
</dbReference>
<dbReference type="Gene3D" id="2.30.30.60">
    <property type="match status" value="1"/>
</dbReference>
<evidence type="ECO:0000313" key="12">
    <source>
        <dbReference type="Proteomes" id="UP001497444"/>
    </source>
</evidence>
<evidence type="ECO:0000256" key="6">
    <source>
        <dbReference type="ARBA" id="ARBA00022989"/>
    </source>
</evidence>
<dbReference type="InterPro" id="IPR023408">
    <property type="entry name" value="MscS_beta-dom_sf"/>
</dbReference>
<dbReference type="CDD" id="cd06173">
    <property type="entry name" value="MFS_MefA_like"/>
    <property type="match status" value="1"/>
</dbReference>
<evidence type="ECO:0000256" key="7">
    <source>
        <dbReference type="ARBA" id="ARBA00023136"/>
    </source>
</evidence>
<name>A0ABP0V7G1_9BRYO</name>
<feature type="transmembrane region" description="Helical" evidence="8">
    <location>
        <begin position="441"/>
        <end position="458"/>
    </location>
</feature>
<feature type="domain" description="Mechanosensitive ion channel MscS" evidence="9">
    <location>
        <begin position="174"/>
        <end position="239"/>
    </location>
</feature>
<dbReference type="InterPro" id="IPR010290">
    <property type="entry name" value="TM_effector"/>
</dbReference>
<feature type="transmembrane region" description="Helical" evidence="8">
    <location>
        <begin position="492"/>
        <end position="513"/>
    </location>
</feature>
<feature type="transmembrane region" description="Helical" evidence="8">
    <location>
        <begin position="345"/>
        <end position="363"/>
    </location>
</feature>
<reference evidence="11" key="1">
    <citation type="submission" date="2024-02" db="EMBL/GenBank/DDBJ databases">
        <authorList>
            <consortium name="ELIXIR-Norway"/>
            <consortium name="Elixir Norway"/>
        </authorList>
    </citation>
    <scope>NUCLEOTIDE SEQUENCE</scope>
</reference>
<feature type="transmembrane region" description="Helical" evidence="8">
    <location>
        <begin position="578"/>
        <end position="601"/>
    </location>
</feature>
<evidence type="ECO:0000259" key="10">
    <source>
        <dbReference type="Pfam" id="PF21088"/>
    </source>
</evidence>
<keyword evidence="6 8" id="KW-1133">Transmembrane helix</keyword>
<dbReference type="Pfam" id="PF21088">
    <property type="entry name" value="MS_channel_1st"/>
    <property type="match status" value="1"/>
</dbReference>
<dbReference type="EMBL" id="CAXAQS010000159">
    <property type="protein sequence ID" value="CAK9250357.1"/>
    <property type="molecule type" value="Genomic_DNA"/>
</dbReference>
<keyword evidence="5 8" id="KW-0812">Transmembrane</keyword>
<evidence type="ECO:0000256" key="5">
    <source>
        <dbReference type="ARBA" id="ARBA00022692"/>
    </source>
</evidence>
<dbReference type="Pfam" id="PF00924">
    <property type="entry name" value="MS_channel_2nd"/>
    <property type="match status" value="1"/>
</dbReference>
<feature type="transmembrane region" description="Helical" evidence="8">
    <location>
        <begin position="641"/>
        <end position="662"/>
    </location>
</feature>